<reference evidence="4 5" key="1">
    <citation type="submission" date="2016-09" db="EMBL/GenBank/DDBJ databases">
        <title>Extensive genetic diversity and differential bi-allelic expression allows diatom success in the polar Southern Ocean.</title>
        <authorList>
            <consortium name="DOE Joint Genome Institute"/>
            <person name="Mock T."/>
            <person name="Otillar R.P."/>
            <person name="Strauss J."/>
            <person name="Dupont C."/>
            <person name="Frickenhaus S."/>
            <person name="Maumus F."/>
            <person name="Mcmullan M."/>
            <person name="Sanges R."/>
            <person name="Schmutz J."/>
            <person name="Toseland A."/>
            <person name="Valas R."/>
            <person name="Veluchamy A."/>
            <person name="Ward B.J."/>
            <person name="Allen A."/>
            <person name="Barry K."/>
            <person name="Falciatore A."/>
            <person name="Ferrante M."/>
            <person name="Fortunato A.E."/>
            <person name="Gloeckner G."/>
            <person name="Gruber A."/>
            <person name="Hipkin R."/>
            <person name="Janech M."/>
            <person name="Kroth P."/>
            <person name="Leese F."/>
            <person name="Lindquist E."/>
            <person name="Lyon B.R."/>
            <person name="Martin J."/>
            <person name="Mayer C."/>
            <person name="Parker M."/>
            <person name="Quesneville H."/>
            <person name="Raymond J."/>
            <person name="Uhlig C."/>
            <person name="Valentin K.U."/>
            <person name="Worden A.Z."/>
            <person name="Armbrust E.V."/>
            <person name="Bowler C."/>
            <person name="Green B."/>
            <person name="Moulton V."/>
            <person name="Van Oosterhout C."/>
            <person name="Grigoriev I."/>
        </authorList>
    </citation>
    <scope>NUCLEOTIDE SEQUENCE [LARGE SCALE GENOMIC DNA]</scope>
    <source>
        <strain evidence="4 5">CCMP1102</strain>
    </source>
</reference>
<dbReference type="GO" id="GO:0008270">
    <property type="term" value="F:zinc ion binding"/>
    <property type="evidence" value="ECO:0007669"/>
    <property type="project" value="UniProtKB-KW"/>
</dbReference>
<dbReference type="AlphaFoldDB" id="A0A1E7FKS9"/>
<protein>
    <submittedName>
        <fullName evidence="4">Arf GTPase activating protein</fullName>
    </submittedName>
</protein>
<evidence type="ECO:0000259" key="3">
    <source>
        <dbReference type="PROSITE" id="PS50115"/>
    </source>
</evidence>
<dbReference type="Pfam" id="PF01412">
    <property type="entry name" value="ArfGap"/>
    <property type="match status" value="1"/>
</dbReference>
<dbReference type="PANTHER" id="PTHR45819:SF5">
    <property type="entry name" value="CENTAURIN-GAMMA-1A"/>
    <property type="match status" value="1"/>
</dbReference>
<dbReference type="SUPFAM" id="SSF57863">
    <property type="entry name" value="ArfGap/RecO-like zinc finger"/>
    <property type="match status" value="1"/>
</dbReference>
<dbReference type="GO" id="GO:0003924">
    <property type="term" value="F:GTPase activity"/>
    <property type="evidence" value="ECO:0007669"/>
    <property type="project" value="TreeGrafter"/>
</dbReference>
<dbReference type="InterPro" id="IPR051282">
    <property type="entry name" value="Arf-GAP_GTPase_ANK_PH"/>
</dbReference>
<dbReference type="GO" id="GO:0005096">
    <property type="term" value="F:GTPase activator activity"/>
    <property type="evidence" value="ECO:0007669"/>
    <property type="project" value="InterPro"/>
</dbReference>
<dbReference type="InterPro" id="IPR037278">
    <property type="entry name" value="ARFGAP/RecO"/>
</dbReference>
<dbReference type="PANTHER" id="PTHR45819">
    <property type="entry name" value="CENTAURIN-GAMMA-1A"/>
    <property type="match status" value="1"/>
</dbReference>
<keyword evidence="5" id="KW-1185">Reference proteome</keyword>
<evidence type="ECO:0000313" key="4">
    <source>
        <dbReference type="EMBL" id="OEU18779.1"/>
    </source>
</evidence>
<accession>A0A1E7FKS9</accession>
<feature type="domain" description="Arf-GAP" evidence="3">
    <location>
        <begin position="1"/>
        <end position="52"/>
    </location>
</feature>
<dbReference type="Gene3D" id="1.10.220.150">
    <property type="entry name" value="Arf GTPase activating protein"/>
    <property type="match status" value="1"/>
</dbReference>
<dbReference type="Proteomes" id="UP000095751">
    <property type="component" value="Unassembled WGS sequence"/>
</dbReference>
<evidence type="ECO:0000256" key="2">
    <source>
        <dbReference type="PROSITE-ProRule" id="PRU00288"/>
    </source>
</evidence>
<dbReference type="InterPro" id="IPR038508">
    <property type="entry name" value="ArfGAP_dom_sf"/>
</dbReference>
<keyword evidence="1 2" id="KW-0479">Metal-binding</keyword>
<organism evidence="4 5">
    <name type="scientific">Fragilariopsis cylindrus CCMP1102</name>
    <dbReference type="NCBI Taxonomy" id="635003"/>
    <lineage>
        <taxon>Eukaryota</taxon>
        <taxon>Sar</taxon>
        <taxon>Stramenopiles</taxon>
        <taxon>Ochrophyta</taxon>
        <taxon>Bacillariophyta</taxon>
        <taxon>Bacillariophyceae</taxon>
        <taxon>Bacillariophycidae</taxon>
        <taxon>Bacillariales</taxon>
        <taxon>Bacillariaceae</taxon>
        <taxon>Fragilariopsis</taxon>
    </lineage>
</organism>
<evidence type="ECO:0000313" key="5">
    <source>
        <dbReference type="Proteomes" id="UP000095751"/>
    </source>
</evidence>
<name>A0A1E7FKS9_9STRA</name>
<dbReference type="KEGG" id="fcy:FRACYDRAFT_155670"/>
<evidence type="ECO:0000256" key="1">
    <source>
        <dbReference type="ARBA" id="ARBA00022771"/>
    </source>
</evidence>
<keyword evidence="1 2" id="KW-0863">Zinc-finger</keyword>
<dbReference type="InterPro" id="IPR001164">
    <property type="entry name" value="ArfGAP_dom"/>
</dbReference>
<sequence length="52" mass="5470">MGANSTCVDCGAPNPDWVSLNLGILMCIDCSGVHRSLGVHVSKVRSLKLDSL</sequence>
<dbReference type="PROSITE" id="PS50115">
    <property type="entry name" value="ARFGAP"/>
    <property type="match status" value="1"/>
</dbReference>
<proteinExistence type="predicted"/>
<dbReference type="OrthoDB" id="983479at2759"/>
<keyword evidence="1 2" id="KW-0862">Zinc</keyword>
<dbReference type="PRINTS" id="PR00405">
    <property type="entry name" value="REVINTRACTNG"/>
</dbReference>
<dbReference type="InParanoid" id="A0A1E7FKS9"/>
<dbReference type="EMBL" id="KV784356">
    <property type="protein sequence ID" value="OEU18779.1"/>
    <property type="molecule type" value="Genomic_DNA"/>
</dbReference>
<feature type="non-terminal residue" evidence="4">
    <location>
        <position position="52"/>
    </location>
</feature>
<gene>
    <name evidence="4" type="ORF">FRACYDRAFT_155670</name>
</gene>
<dbReference type="SMART" id="SM00105">
    <property type="entry name" value="ArfGap"/>
    <property type="match status" value="1"/>
</dbReference>